<sequence>MDLCLSHNVMITEELAEKMTLSKDTSNTELRNKILERIAECCMQQGSYHLATKKFTQAGNKIKAMKALLKSGDTEKIVFFAGVSRQREIYVMAANYLQSLDWRKDPDIMKNIIGFYTKGRALDSLASFYDACAQVEIDEYQNYEKAVGALSESYKCLGKAKLKNASSQEEKMAFIKQRIGLIKKFIQAKRSYEDDADEAIKQCQILLEEPDIETAVRIGDVYGIMVEHLARQQNYSKAYSLMQELRQRVPSVNMSFYVNIRTIEVIHKALDIPLERGVQHKVITNGDAGGSEDEGEILDEAVEEDLQNGFD</sequence>
<dbReference type="PANTHER" id="PTHR15722:SF7">
    <property type="entry name" value="INTRAFLAGELLAR TRANSPORT PROTEIN 140 HOMOLOG"/>
    <property type="match status" value="1"/>
</dbReference>
<evidence type="ECO:0000313" key="8">
    <source>
        <dbReference type="EMBL" id="CAB4024098.1"/>
    </source>
</evidence>
<evidence type="ECO:0000256" key="4">
    <source>
        <dbReference type="ARBA" id="ARBA00023069"/>
    </source>
</evidence>
<comment type="caution">
    <text evidence="8">The sequence shown here is derived from an EMBL/GenBank/DDBJ whole genome shotgun (WGS) entry which is preliminary data.</text>
</comment>
<evidence type="ECO:0000256" key="1">
    <source>
        <dbReference type="ARBA" id="ARBA00004138"/>
    </source>
</evidence>
<dbReference type="Proteomes" id="UP001152795">
    <property type="component" value="Unassembled WGS sequence"/>
</dbReference>
<evidence type="ECO:0000313" key="9">
    <source>
        <dbReference type="Proteomes" id="UP001152795"/>
    </source>
</evidence>
<proteinExistence type="predicted"/>
<organism evidence="8 9">
    <name type="scientific">Paramuricea clavata</name>
    <name type="common">Red gorgonian</name>
    <name type="synonym">Violescent sea-whip</name>
    <dbReference type="NCBI Taxonomy" id="317549"/>
    <lineage>
        <taxon>Eukaryota</taxon>
        <taxon>Metazoa</taxon>
        <taxon>Cnidaria</taxon>
        <taxon>Anthozoa</taxon>
        <taxon>Octocorallia</taxon>
        <taxon>Malacalcyonacea</taxon>
        <taxon>Plexauridae</taxon>
        <taxon>Paramuricea</taxon>
    </lineage>
</organism>
<evidence type="ECO:0000256" key="3">
    <source>
        <dbReference type="ARBA" id="ARBA00022737"/>
    </source>
</evidence>
<feature type="domain" description="IF140/IFT172/WDR19 TPR" evidence="7">
    <location>
        <begin position="1"/>
        <end position="115"/>
    </location>
</feature>
<comment type="subcellular location">
    <subcellularLocation>
        <location evidence="1">Cell projection</location>
        <location evidence="1">Cilium</location>
    </subcellularLocation>
</comment>
<dbReference type="InterPro" id="IPR056156">
    <property type="entry name" value="TPR_IF140_C"/>
</dbReference>
<dbReference type="PANTHER" id="PTHR15722">
    <property type="entry name" value="IFT140/172-RELATED"/>
    <property type="match status" value="1"/>
</dbReference>
<keyword evidence="5" id="KW-0966">Cell projection</keyword>
<accession>A0A6S7J180</accession>
<dbReference type="InterPro" id="IPR056168">
    <property type="entry name" value="TPR_IF140/IFT172/WDR19"/>
</dbReference>
<name>A0A6S7J180_PARCT</name>
<keyword evidence="9" id="KW-1185">Reference proteome</keyword>
<keyword evidence="3" id="KW-0677">Repeat</keyword>
<dbReference type="EMBL" id="CACRXK020012838">
    <property type="protein sequence ID" value="CAB4024098.1"/>
    <property type="molecule type" value="Genomic_DNA"/>
</dbReference>
<protein>
    <submittedName>
        <fullName evidence="8">Intraflagellar transport 140 homolog</fullName>
    </submittedName>
</protein>
<evidence type="ECO:0000259" key="7">
    <source>
        <dbReference type="Pfam" id="PF24762"/>
    </source>
</evidence>
<dbReference type="GO" id="GO:0030991">
    <property type="term" value="C:intraciliary transport particle A"/>
    <property type="evidence" value="ECO:0007669"/>
    <property type="project" value="TreeGrafter"/>
</dbReference>
<dbReference type="Pfam" id="PF24762">
    <property type="entry name" value="TPR_IF140-IFT172"/>
    <property type="match status" value="1"/>
</dbReference>
<dbReference type="GO" id="GO:0035721">
    <property type="term" value="P:intraciliary retrograde transport"/>
    <property type="evidence" value="ECO:0007669"/>
    <property type="project" value="TreeGrafter"/>
</dbReference>
<evidence type="ECO:0000256" key="5">
    <source>
        <dbReference type="ARBA" id="ARBA00023273"/>
    </source>
</evidence>
<keyword evidence="4" id="KW-0969">Cilium</keyword>
<reference evidence="8" key="1">
    <citation type="submission" date="2020-04" db="EMBL/GenBank/DDBJ databases">
        <authorList>
            <person name="Alioto T."/>
            <person name="Alioto T."/>
            <person name="Gomez Garrido J."/>
        </authorList>
    </citation>
    <scope>NUCLEOTIDE SEQUENCE</scope>
    <source>
        <strain evidence="8">A484AB</strain>
    </source>
</reference>
<keyword evidence="2" id="KW-0853">WD repeat</keyword>
<evidence type="ECO:0000256" key="2">
    <source>
        <dbReference type="ARBA" id="ARBA00022574"/>
    </source>
</evidence>
<dbReference type="OrthoDB" id="10258787at2759"/>
<dbReference type="Pfam" id="PF24760">
    <property type="entry name" value="TPR_IF140_C"/>
    <property type="match status" value="1"/>
</dbReference>
<feature type="domain" description="IF140 C-terminal TPR" evidence="6">
    <location>
        <begin position="123"/>
        <end position="246"/>
    </location>
</feature>
<dbReference type="AlphaFoldDB" id="A0A6S7J180"/>
<gene>
    <name evidence="8" type="ORF">PACLA_8A064599</name>
</gene>
<dbReference type="GO" id="GO:0036064">
    <property type="term" value="C:ciliary basal body"/>
    <property type="evidence" value="ECO:0007669"/>
    <property type="project" value="TreeGrafter"/>
</dbReference>
<evidence type="ECO:0000259" key="6">
    <source>
        <dbReference type="Pfam" id="PF24760"/>
    </source>
</evidence>
<dbReference type="GO" id="GO:0005930">
    <property type="term" value="C:axoneme"/>
    <property type="evidence" value="ECO:0007669"/>
    <property type="project" value="TreeGrafter"/>
</dbReference>